<feature type="domain" description="BHLH" evidence="6">
    <location>
        <begin position="1"/>
        <end position="55"/>
    </location>
</feature>
<dbReference type="CDD" id="cd11387">
    <property type="entry name" value="bHLHzip_USF_MITF"/>
    <property type="match status" value="1"/>
</dbReference>
<evidence type="ECO:0000259" key="6">
    <source>
        <dbReference type="PROSITE" id="PS50888"/>
    </source>
</evidence>
<dbReference type="EMBL" id="KV454484">
    <property type="protein sequence ID" value="ODV59935.1"/>
    <property type="molecule type" value="Genomic_DNA"/>
</dbReference>
<evidence type="ECO:0000313" key="7">
    <source>
        <dbReference type="EMBL" id="ODV59935.1"/>
    </source>
</evidence>
<dbReference type="PANTHER" id="PTHR45776">
    <property type="entry name" value="MIP04163P"/>
    <property type="match status" value="1"/>
</dbReference>
<keyword evidence="8" id="KW-1185">Reference proteome</keyword>
<feature type="non-terminal residue" evidence="7">
    <location>
        <position position="112"/>
    </location>
</feature>
<dbReference type="FunCoup" id="A0A1D2VE84">
    <property type="interactions" value="284"/>
</dbReference>
<dbReference type="InterPro" id="IPR036638">
    <property type="entry name" value="HLH_DNA-bd_sf"/>
</dbReference>
<dbReference type="InParanoid" id="A0A1D2VE84"/>
<dbReference type="PANTHER" id="PTHR45776:SF2">
    <property type="entry name" value="MIP04163P"/>
    <property type="match status" value="1"/>
</dbReference>
<dbReference type="SMART" id="SM00353">
    <property type="entry name" value="HLH"/>
    <property type="match status" value="1"/>
</dbReference>
<dbReference type="GO" id="GO:0005634">
    <property type="term" value="C:nucleus"/>
    <property type="evidence" value="ECO:0007669"/>
    <property type="project" value="UniProtKB-SubCell"/>
</dbReference>
<comment type="subcellular location">
    <subcellularLocation>
        <location evidence="1">Nucleus</location>
    </subcellularLocation>
</comment>
<organism evidence="7 8">
    <name type="scientific">Ascoidea rubescens DSM 1968</name>
    <dbReference type="NCBI Taxonomy" id="1344418"/>
    <lineage>
        <taxon>Eukaryota</taxon>
        <taxon>Fungi</taxon>
        <taxon>Dikarya</taxon>
        <taxon>Ascomycota</taxon>
        <taxon>Saccharomycotina</taxon>
        <taxon>Saccharomycetes</taxon>
        <taxon>Ascoideaceae</taxon>
        <taxon>Ascoidea</taxon>
    </lineage>
</organism>
<dbReference type="GO" id="GO:0000978">
    <property type="term" value="F:RNA polymerase II cis-regulatory region sequence-specific DNA binding"/>
    <property type="evidence" value="ECO:0007669"/>
    <property type="project" value="TreeGrafter"/>
</dbReference>
<dbReference type="AlphaFoldDB" id="A0A1D2VE84"/>
<dbReference type="GeneID" id="30963169"/>
<dbReference type="PROSITE" id="PS50888">
    <property type="entry name" value="BHLH"/>
    <property type="match status" value="1"/>
</dbReference>
<dbReference type="Proteomes" id="UP000095038">
    <property type="component" value="Unassembled WGS sequence"/>
</dbReference>
<gene>
    <name evidence="7" type="ORF">ASCRUDRAFT_18290</name>
</gene>
<dbReference type="RefSeq" id="XP_020046242.1">
    <property type="nucleotide sequence ID" value="XM_020189533.1"/>
</dbReference>
<feature type="non-terminal residue" evidence="7">
    <location>
        <position position="1"/>
    </location>
</feature>
<keyword evidence="5" id="KW-0539">Nucleus</keyword>
<dbReference type="Pfam" id="PF00010">
    <property type="entry name" value="HLH"/>
    <property type="match status" value="1"/>
</dbReference>
<evidence type="ECO:0000256" key="3">
    <source>
        <dbReference type="ARBA" id="ARBA00023125"/>
    </source>
</evidence>
<accession>A0A1D2VE84</accession>
<sequence length="112" mass="12763">ERKRRDNINEKIQELGTIIPKTFFEDSKEKSSGTKDGRPNKGQILTKTVEYIKYLQDKIDEQNKLENDLIINLKNLENIKNIEQNSKPSLLYFKNTSAEIALGKIGVGPLAS</sequence>
<evidence type="ECO:0000256" key="4">
    <source>
        <dbReference type="ARBA" id="ARBA00023163"/>
    </source>
</evidence>
<keyword evidence="3" id="KW-0238">DNA-binding</keyword>
<dbReference type="OrthoDB" id="690068at2759"/>
<reference evidence="8" key="1">
    <citation type="submission" date="2016-05" db="EMBL/GenBank/DDBJ databases">
        <title>Comparative genomics of biotechnologically important yeasts.</title>
        <authorList>
            <consortium name="DOE Joint Genome Institute"/>
            <person name="Riley R."/>
            <person name="Haridas S."/>
            <person name="Wolfe K.H."/>
            <person name="Lopes M.R."/>
            <person name="Hittinger C.T."/>
            <person name="Goker M."/>
            <person name="Salamov A."/>
            <person name="Wisecaver J."/>
            <person name="Long T.M."/>
            <person name="Aerts A.L."/>
            <person name="Barry K."/>
            <person name="Choi C."/>
            <person name="Clum A."/>
            <person name="Coughlan A.Y."/>
            <person name="Deshpande S."/>
            <person name="Douglass A.P."/>
            <person name="Hanson S.J."/>
            <person name="Klenk H.-P."/>
            <person name="Labutti K."/>
            <person name="Lapidus A."/>
            <person name="Lindquist E."/>
            <person name="Lipzen A."/>
            <person name="Meier-Kolthoff J.P."/>
            <person name="Ohm R.A."/>
            <person name="Otillar R.P."/>
            <person name="Pangilinan J."/>
            <person name="Peng Y."/>
            <person name="Rokas A."/>
            <person name="Rosa C.A."/>
            <person name="Scheuner C."/>
            <person name="Sibirny A.A."/>
            <person name="Slot J.C."/>
            <person name="Stielow J.B."/>
            <person name="Sun H."/>
            <person name="Kurtzman C.P."/>
            <person name="Blackwell M."/>
            <person name="Grigoriev I.V."/>
            <person name="Jeffries T.W."/>
        </authorList>
    </citation>
    <scope>NUCLEOTIDE SEQUENCE [LARGE SCALE GENOMIC DNA]</scope>
    <source>
        <strain evidence="8">DSM 1968</strain>
    </source>
</reference>
<protein>
    <recommendedName>
        <fullName evidence="6">BHLH domain-containing protein</fullName>
    </recommendedName>
</protein>
<keyword evidence="4" id="KW-0804">Transcription</keyword>
<dbReference type="STRING" id="1344418.A0A1D2VE84"/>
<dbReference type="Gene3D" id="4.10.280.10">
    <property type="entry name" value="Helix-loop-helix DNA-binding domain"/>
    <property type="match status" value="1"/>
</dbReference>
<dbReference type="GO" id="GO:0000981">
    <property type="term" value="F:DNA-binding transcription factor activity, RNA polymerase II-specific"/>
    <property type="evidence" value="ECO:0007669"/>
    <property type="project" value="TreeGrafter"/>
</dbReference>
<evidence type="ECO:0000256" key="5">
    <source>
        <dbReference type="ARBA" id="ARBA00023242"/>
    </source>
</evidence>
<proteinExistence type="predicted"/>
<keyword evidence="2" id="KW-0805">Transcription regulation</keyword>
<dbReference type="InterPro" id="IPR011598">
    <property type="entry name" value="bHLH_dom"/>
</dbReference>
<name>A0A1D2VE84_9ASCO</name>
<evidence type="ECO:0000256" key="2">
    <source>
        <dbReference type="ARBA" id="ARBA00023015"/>
    </source>
</evidence>
<dbReference type="SUPFAM" id="SSF47459">
    <property type="entry name" value="HLH, helix-loop-helix DNA-binding domain"/>
    <property type="match status" value="1"/>
</dbReference>
<evidence type="ECO:0000256" key="1">
    <source>
        <dbReference type="ARBA" id="ARBA00004123"/>
    </source>
</evidence>
<evidence type="ECO:0000313" key="8">
    <source>
        <dbReference type="Proteomes" id="UP000095038"/>
    </source>
</evidence>
<dbReference type="GO" id="GO:0046983">
    <property type="term" value="F:protein dimerization activity"/>
    <property type="evidence" value="ECO:0007669"/>
    <property type="project" value="InterPro"/>
</dbReference>